<keyword evidence="6" id="KW-1185">Reference proteome</keyword>
<organism evidence="3 5">
    <name type="scientific">Formosa algae</name>
    <dbReference type="NCBI Taxonomy" id="225843"/>
    <lineage>
        <taxon>Bacteria</taxon>
        <taxon>Pseudomonadati</taxon>
        <taxon>Bacteroidota</taxon>
        <taxon>Flavobacteriia</taxon>
        <taxon>Flavobacteriales</taxon>
        <taxon>Flavobacteriaceae</taxon>
        <taxon>Formosa</taxon>
    </lineage>
</organism>
<dbReference type="InterPro" id="IPR000801">
    <property type="entry name" value="Esterase-like"/>
</dbReference>
<dbReference type="Proteomes" id="UP001231587">
    <property type="component" value="Unassembled WGS sequence"/>
</dbReference>
<accession>A0A9X0YJ28</accession>
<evidence type="ECO:0000313" key="3">
    <source>
        <dbReference type="EMBL" id="MBP1840030.1"/>
    </source>
</evidence>
<dbReference type="Proteomes" id="UP001138672">
    <property type="component" value="Unassembled WGS sequence"/>
</dbReference>
<dbReference type="PANTHER" id="PTHR43037:SF4">
    <property type="entry name" value="PEPTIDASE S9 PROLYL OLIGOPEPTIDASE CATALYTIC DOMAIN-CONTAINING PROTEIN"/>
    <property type="match status" value="1"/>
</dbReference>
<reference evidence="3" key="1">
    <citation type="submission" date="2021-03" db="EMBL/GenBank/DDBJ databases">
        <title>Genomic Encyclopedia of Type Strains, Phase IV (KMG-IV): sequencing the most valuable type-strain genomes for metagenomic binning, comparative biology and taxonomic classification.</title>
        <authorList>
            <person name="Goeker M."/>
        </authorList>
    </citation>
    <scope>NUCLEOTIDE SEQUENCE</scope>
    <source>
        <strain evidence="3">DSM 15523</strain>
        <strain evidence="4 6">DSM 16476</strain>
    </source>
</reference>
<dbReference type="Pfam" id="PF00756">
    <property type="entry name" value="Esterase"/>
    <property type="match status" value="1"/>
</dbReference>
<evidence type="ECO:0000256" key="2">
    <source>
        <dbReference type="SAM" id="SignalP"/>
    </source>
</evidence>
<sequence length="822" mass="93651">MNFKNVSVLFISLFSSIVLCAQDTIPLVNGLVVGATNQARRTIIYKDPVFSDFITQDVYRPKEGDSIGVNRREETERWEKIKADGKGVFKSRKLRGGYLFVTYNSPEKALKILEISGHNEVYVNGVPRGGDVYNKHLTFHPIQLKEGENTFLVKGGRGQVNMQLLAIKKPIALLERDMTIPDFLTTENDTKIGSIRILNSTLKNLKGLKIVTETNGHSIATKVPAIIPMAMRKVPYYVEDNYTEKDTVRVKVKLYKGNTLLDEASVLYKVKSPEQFYSRTFISDIDGSVQYFSVKEGDLKTEDKPAMFLSVHGASVEARRQAAEYKAKDWGHVIAPTNRRDFGFNWEDWGRWDAMEVQNIAEEMYGTDPKRTYLTGHSMGGHGTWHLGATFPDKWAAIAPISGWYSLFSYAGKDKLEEASALEHMFTRANHASHTLELSRNYLHHGVYIQHGDADDVVSVDQARFMRKHLAEFHTDFAYLEYEDKKHWFGIDFHTIFDYFKWHTIPDNDVVKTFEFRTVNPGVSSESRYITLYQQEKLFEFSGVKATQNVRTEKQIKKDEVLKTRNISIETENLKTFKVDLKHTIASDTVNINIDGVKFQNLDAKNKTEAWFKKDNETWVLTEAPTDAFEKNPTRYGNFKEAFKDNMIFVYGTKGTKAENDWAFNKARFDAETFYYRGNGSIDIISDKDFSLKKYKDRSVILYGNASTNSAWKVLLNDSPVQVKRNEIQIGDQSFKGDHYGAYLTYPRTDSDTASIAVITGTGLNGFKAAIPNKYFGSGTDTPDVMIFNNTIFKEGINGIEATGFYGNDWSLEQGDIEWKTN</sequence>
<evidence type="ECO:0000313" key="5">
    <source>
        <dbReference type="Proteomes" id="UP001138672"/>
    </source>
</evidence>
<comment type="caution">
    <text evidence="3">The sequence shown here is derived from an EMBL/GenBank/DDBJ whole genome shotgun (WGS) entry which is preliminary data.</text>
</comment>
<feature type="chain" id="PRO_5040806536" evidence="2">
    <location>
        <begin position="22"/>
        <end position="822"/>
    </location>
</feature>
<dbReference type="RefSeq" id="WP_057784291.1">
    <property type="nucleotide sequence ID" value="NZ_JAGGJQ010000005.1"/>
</dbReference>
<dbReference type="InterPro" id="IPR029058">
    <property type="entry name" value="AB_hydrolase_fold"/>
</dbReference>
<dbReference type="Gene3D" id="3.40.50.1820">
    <property type="entry name" value="alpha/beta hydrolase"/>
    <property type="match status" value="1"/>
</dbReference>
<evidence type="ECO:0000256" key="1">
    <source>
        <dbReference type="ARBA" id="ARBA00022729"/>
    </source>
</evidence>
<keyword evidence="1 2" id="KW-0732">Signal</keyword>
<proteinExistence type="predicted"/>
<evidence type="ECO:0000313" key="4">
    <source>
        <dbReference type="EMBL" id="MDQ0335630.1"/>
    </source>
</evidence>
<dbReference type="PANTHER" id="PTHR43037">
    <property type="entry name" value="UNNAMED PRODUCT-RELATED"/>
    <property type="match status" value="1"/>
</dbReference>
<protein>
    <submittedName>
        <fullName evidence="3">Pimeloyl-ACP methyl ester carboxylesterase</fullName>
    </submittedName>
</protein>
<dbReference type="EMBL" id="JAGGJQ010000005">
    <property type="protein sequence ID" value="MBP1840030.1"/>
    <property type="molecule type" value="Genomic_DNA"/>
</dbReference>
<name>A0A9X0YJ28_9FLAO</name>
<gene>
    <name evidence="3" type="ORF">J2Z56_001957</name>
    <name evidence="4" type="ORF">J2Z57_002081</name>
</gene>
<dbReference type="SUPFAM" id="SSF53474">
    <property type="entry name" value="alpha/beta-Hydrolases"/>
    <property type="match status" value="2"/>
</dbReference>
<dbReference type="OrthoDB" id="9764953at2"/>
<dbReference type="EMBL" id="JAUSUU010000006">
    <property type="protein sequence ID" value="MDQ0335630.1"/>
    <property type="molecule type" value="Genomic_DNA"/>
</dbReference>
<dbReference type="InterPro" id="IPR050955">
    <property type="entry name" value="Plant_Biomass_Hydrol_Est"/>
</dbReference>
<evidence type="ECO:0000313" key="6">
    <source>
        <dbReference type="Proteomes" id="UP001231587"/>
    </source>
</evidence>
<dbReference type="AlphaFoldDB" id="A0A9X0YJ28"/>
<feature type="signal peptide" evidence="2">
    <location>
        <begin position="1"/>
        <end position="21"/>
    </location>
</feature>